<name>A0AAV1Z739_9ARAC</name>
<organism evidence="10 11">
    <name type="scientific">Larinioides sclopetarius</name>
    <dbReference type="NCBI Taxonomy" id="280406"/>
    <lineage>
        <taxon>Eukaryota</taxon>
        <taxon>Metazoa</taxon>
        <taxon>Ecdysozoa</taxon>
        <taxon>Arthropoda</taxon>
        <taxon>Chelicerata</taxon>
        <taxon>Arachnida</taxon>
        <taxon>Araneae</taxon>
        <taxon>Araneomorphae</taxon>
        <taxon>Entelegynae</taxon>
        <taxon>Araneoidea</taxon>
        <taxon>Araneidae</taxon>
        <taxon>Larinioides</taxon>
    </lineage>
</organism>
<dbReference type="InterPro" id="IPR032781">
    <property type="entry name" value="ABC_tran_Xtn"/>
</dbReference>
<dbReference type="InterPro" id="IPR017871">
    <property type="entry name" value="ABC_transporter-like_CS"/>
</dbReference>
<keyword evidence="6" id="KW-0007">Acetylation</keyword>
<evidence type="ECO:0000313" key="11">
    <source>
        <dbReference type="Proteomes" id="UP001497382"/>
    </source>
</evidence>
<comment type="caution">
    <text evidence="10">The sequence shown here is derived from an EMBL/GenBank/DDBJ whole genome shotgun (WGS) entry which is preliminary data.</text>
</comment>
<dbReference type="CDD" id="cd03221">
    <property type="entry name" value="ABCF_EF-3"/>
    <property type="match status" value="2"/>
</dbReference>
<evidence type="ECO:0000256" key="8">
    <source>
        <dbReference type="SAM" id="MobiDB-lite"/>
    </source>
</evidence>
<keyword evidence="4" id="KW-0547">Nucleotide-binding</keyword>
<evidence type="ECO:0000256" key="7">
    <source>
        <dbReference type="ARBA" id="ARBA00073918"/>
    </source>
</evidence>
<keyword evidence="5" id="KW-0067">ATP-binding</keyword>
<feature type="compositionally biased region" description="Basic and acidic residues" evidence="8">
    <location>
        <begin position="1"/>
        <end position="18"/>
    </location>
</feature>
<sequence>MPSDAKKRRDAKKKEAAKARTQKKPTQKAEEQINGDSNCNDTAAEIQTNGVHMSAAEEELVSKLEHDMKLNAEARACTGVLAVHPRSRDIKIENFSINFHGVELLTDTKCELNCGRRYGLIGLNGSGKSTLLAALGRREVPIQSHIDIYHLTREMEASEKSALQAVMDVDVERARLEKLSEELAHYDDEESQEQLMDIYERLDEIGADKAQAKAAYILHGLGFSKEMQQKQCKDFSGGWRMRIALARALYVRPHLLLLDEPTNHLDLEACVWLEDELKTYKRILVIISHSQDFLNGVCTNIIHIEKKRLNYYGGNYDTFVRTRLELLENQMKRYNWEQSQIAHMKDYIARFGHGSAKLARQAQSKEKTMAKMVAAGLTEKVISEKVVQFYFPDCGTIPPPVIMVQNVSFRYTDDGPWIYKNLEFGIDLDSRIALVGPNGAGKSTLLKLLCGELVPSDGLIRTHSHLRFARYHQHLTDLLNLDISALEYMMSSFPDIKEKEEMRKIIGRFGLTGRQQVCPIRQLSDGQRCRVVFAWLAWQTPHLLLLDEPTNHLDMETIDALAEAINEFSGGMVLVSHDFRLISQVAQEIWVCENQTITKWTGTIQSYKDHLRKRILKDLENPM</sequence>
<evidence type="ECO:0000259" key="9">
    <source>
        <dbReference type="PROSITE" id="PS50893"/>
    </source>
</evidence>
<reference evidence="10 11" key="1">
    <citation type="submission" date="2024-04" db="EMBL/GenBank/DDBJ databases">
        <authorList>
            <person name="Rising A."/>
            <person name="Reimegard J."/>
            <person name="Sonavane S."/>
            <person name="Akerstrom W."/>
            <person name="Nylinder S."/>
            <person name="Hedman E."/>
            <person name="Kallberg Y."/>
        </authorList>
    </citation>
    <scope>NUCLEOTIDE SEQUENCE [LARGE SCALE GENOMIC DNA]</scope>
</reference>
<keyword evidence="11" id="KW-1185">Reference proteome</keyword>
<protein>
    <recommendedName>
        <fullName evidence="7">ATP-binding cassette sub-family F member 2</fullName>
    </recommendedName>
</protein>
<dbReference type="SUPFAM" id="SSF52540">
    <property type="entry name" value="P-loop containing nucleoside triphosphate hydrolases"/>
    <property type="match status" value="2"/>
</dbReference>
<proteinExistence type="inferred from homology"/>
<feature type="region of interest" description="Disordered" evidence="8">
    <location>
        <begin position="1"/>
        <end position="39"/>
    </location>
</feature>
<evidence type="ECO:0000256" key="3">
    <source>
        <dbReference type="ARBA" id="ARBA00022737"/>
    </source>
</evidence>
<dbReference type="PANTHER" id="PTHR19211">
    <property type="entry name" value="ATP-BINDING TRANSPORT PROTEIN-RELATED"/>
    <property type="match status" value="1"/>
</dbReference>
<dbReference type="InterPro" id="IPR050611">
    <property type="entry name" value="ABCF"/>
</dbReference>
<evidence type="ECO:0000256" key="6">
    <source>
        <dbReference type="ARBA" id="ARBA00022990"/>
    </source>
</evidence>
<feature type="domain" description="ABC transporter" evidence="9">
    <location>
        <begin position="402"/>
        <end position="619"/>
    </location>
</feature>
<gene>
    <name evidence="10" type="ORF">LARSCL_LOCUS3559</name>
</gene>
<keyword evidence="3" id="KW-0677">Repeat</keyword>
<evidence type="ECO:0000256" key="5">
    <source>
        <dbReference type="ARBA" id="ARBA00022840"/>
    </source>
</evidence>
<dbReference type="FunFam" id="3.40.50.300:FF:000104">
    <property type="entry name" value="ATP-binding cassette sub-family F member 3"/>
    <property type="match status" value="1"/>
</dbReference>
<dbReference type="InterPro" id="IPR003439">
    <property type="entry name" value="ABC_transporter-like_ATP-bd"/>
</dbReference>
<dbReference type="InterPro" id="IPR003593">
    <property type="entry name" value="AAA+_ATPase"/>
</dbReference>
<dbReference type="PROSITE" id="PS50893">
    <property type="entry name" value="ABC_TRANSPORTER_2"/>
    <property type="match status" value="2"/>
</dbReference>
<keyword evidence="2" id="KW-0597">Phosphoprotein</keyword>
<dbReference type="FunFam" id="3.40.50.300:FF:000467">
    <property type="entry name" value="ATP-binding cassette sub-family F member 2"/>
    <property type="match status" value="1"/>
</dbReference>
<dbReference type="Proteomes" id="UP001497382">
    <property type="component" value="Unassembled WGS sequence"/>
</dbReference>
<dbReference type="Pfam" id="PF12848">
    <property type="entry name" value="ABC_tran_Xtn"/>
    <property type="match status" value="1"/>
</dbReference>
<dbReference type="Pfam" id="PF00005">
    <property type="entry name" value="ABC_tran"/>
    <property type="match status" value="2"/>
</dbReference>
<evidence type="ECO:0000256" key="4">
    <source>
        <dbReference type="ARBA" id="ARBA00022741"/>
    </source>
</evidence>
<feature type="domain" description="ABC transporter" evidence="9">
    <location>
        <begin position="90"/>
        <end position="331"/>
    </location>
</feature>
<dbReference type="SMART" id="SM00382">
    <property type="entry name" value="AAA"/>
    <property type="match status" value="2"/>
</dbReference>
<evidence type="ECO:0000256" key="2">
    <source>
        <dbReference type="ARBA" id="ARBA00022553"/>
    </source>
</evidence>
<dbReference type="PROSITE" id="PS00211">
    <property type="entry name" value="ABC_TRANSPORTER_1"/>
    <property type="match status" value="1"/>
</dbReference>
<dbReference type="GO" id="GO:0016887">
    <property type="term" value="F:ATP hydrolysis activity"/>
    <property type="evidence" value="ECO:0007669"/>
    <property type="project" value="InterPro"/>
</dbReference>
<evidence type="ECO:0000313" key="10">
    <source>
        <dbReference type="EMBL" id="CAL1267252.1"/>
    </source>
</evidence>
<dbReference type="EMBL" id="CAXIEN010000027">
    <property type="protein sequence ID" value="CAL1267252.1"/>
    <property type="molecule type" value="Genomic_DNA"/>
</dbReference>
<accession>A0AAV1Z739</accession>
<comment type="similarity">
    <text evidence="1">Belongs to the ABC transporter superfamily. ABCF family. EF3 subfamily.</text>
</comment>
<evidence type="ECO:0000256" key="1">
    <source>
        <dbReference type="ARBA" id="ARBA00011054"/>
    </source>
</evidence>
<dbReference type="GO" id="GO:0005524">
    <property type="term" value="F:ATP binding"/>
    <property type="evidence" value="ECO:0007669"/>
    <property type="project" value="UniProtKB-KW"/>
</dbReference>
<dbReference type="Gene3D" id="3.40.50.300">
    <property type="entry name" value="P-loop containing nucleotide triphosphate hydrolases"/>
    <property type="match status" value="2"/>
</dbReference>
<dbReference type="AlphaFoldDB" id="A0AAV1Z739"/>
<dbReference type="PANTHER" id="PTHR19211:SF15">
    <property type="entry name" value="ATP-BINDING CASSETTE SUB-FAMILY F MEMBER 2"/>
    <property type="match status" value="1"/>
</dbReference>
<dbReference type="InterPro" id="IPR027417">
    <property type="entry name" value="P-loop_NTPase"/>
</dbReference>